<evidence type="ECO:0000256" key="1">
    <source>
        <dbReference type="SAM" id="MobiDB-lite"/>
    </source>
</evidence>
<gene>
    <name evidence="2" type="ORF">NESM_000594600</name>
</gene>
<feature type="region of interest" description="Disordered" evidence="1">
    <location>
        <begin position="182"/>
        <end position="211"/>
    </location>
</feature>
<keyword evidence="3" id="KW-1185">Reference proteome</keyword>
<feature type="region of interest" description="Disordered" evidence="1">
    <location>
        <begin position="26"/>
        <end position="49"/>
    </location>
</feature>
<protein>
    <submittedName>
        <fullName evidence="2">Uncharacterized protein</fullName>
    </submittedName>
</protein>
<evidence type="ECO:0000313" key="2">
    <source>
        <dbReference type="EMBL" id="KAK7196564.1"/>
    </source>
</evidence>
<reference evidence="2 3" key="1">
    <citation type="journal article" date="2021" name="MBio">
        <title>A New Model Trypanosomatid, Novymonas esmeraldas: Genomic Perception of Its 'Candidatus Pandoraea novymonadis' Endosymbiont.</title>
        <authorList>
            <person name="Zakharova A."/>
            <person name="Saura A."/>
            <person name="Butenko A."/>
            <person name="Podesvova L."/>
            <person name="Warmusova S."/>
            <person name="Kostygov A.Y."/>
            <person name="Nenarokova A."/>
            <person name="Lukes J."/>
            <person name="Opperdoes F.R."/>
            <person name="Yurchenko V."/>
        </authorList>
    </citation>
    <scope>NUCLEOTIDE SEQUENCE [LARGE SCALE GENOMIC DNA]</scope>
    <source>
        <strain evidence="2 3">E262AT.01</strain>
    </source>
</reference>
<dbReference type="EMBL" id="JAECZO010000079">
    <property type="protein sequence ID" value="KAK7196564.1"/>
    <property type="molecule type" value="Genomic_DNA"/>
</dbReference>
<accession>A0AAW0ET25</accession>
<organism evidence="2 3">
    <name type="scientific">Novymonas esmeraldas</name>
    <dbReference type="NCBI Taxonomy" id="1808958"/>
    <lineage>
        <taxon>Eukaryota</taxon>
        <taxon>Discoba</taxon>
        <taxon>Euglenozoa</taxon>
        <taxon>Kinetoplastea</taxon>
        <taxon>Metakinetoplastina</taxon>
        <taxon>Trypanosomatida</taxon>
        <taxon>Trypanosomatidae</taxon>
        <taxon>Novymonas</taxon>
    </lineage>
</organism>
<comment type="caution">
    <text evidence="2">The sequence shown here is derived from an EMBL/GenBank/DDBJ whole genome shotgun (WGS) entry which is preliminary data.</text>
</comment>
<dbReference type="AlphaFoldDB" id="A0AAW0ET25"/>
<evidence type="ECO:0000313" key="3">
    <source>
        <dbReference type="Proteomes" id="UP001430356"/>
    </source>
</evidence>
<sequence>MATTAVDVATVGLPCKPDEAALLGLEHTRSPTRSRSTAVSSSPPPPLLMTPAVTKEEGCTLAVASDTSGGGDLTLPPVRSSAAGDASHSHPHLLRLLAQQQARIAALQASLARAVESARHASEVFESLPGRRCSTAAATRVQTTKDAPPASPTSRAAAVAAVPAVAASVRWADVVAAVPPSVSSATGVDEVDTSPPSPSPSPERGSHTAPTSCSVLPVILLDVTSMFTTRTAAVTTPSTAPPRHRRSMETQTEPAAAAELVAGEAWPPSCEPCTAAAGGSKRFGAAAGRDVAPQDRESVDAAHTYSQRDMEELHRLRLLLRFSELKKDSDRLTSVEEALRISSAAQQRLRQRCERLEREATLRGDCLRAVASCVESTLAAAGRAALPAHHRSDASTAAAPVPVSSPIPEDLVTVLEYMRRLCTDAAPSPGGCAEPPPCLRPSPPLHVAMLSRQDRVHKAIRECRDGGRPLLSRPPSRTASWRGSDGGSSADVAVLDERRASKQ</sequence>
<feature type="compositionally biased region" description="Low complexity" evidence="1">
    <location>
        <begin position="31"/>
        <end position="41"/>
    </location>
</feature>
<name>A0AAW0ET25_9TRYP</name>
<dbReference type="Proteomes" id="UP001430356">
    <property type="component" value="Unassembled WGS sequence"/>
</dbReference>
<proteinExistence type="predicted"/>
<feature type="region of interest" description="Disordered" evidence="1">
    <location>
        <begin position="464"/>
        <end position="503"/>
    </location>
</feature>